<dbReference type="SUPFAM" id="SSF58104">
    <property type="entry name" value="Methyl-accepting chemotaxis protein (MCP) signaling domain"/>
    <property type="match status" value="1"/>
</dbReference>
<feature type="domain" description="HAMP" evidence="13">
    <location>
        <begin position="305"/>
        <end position="360"/>
    </location>
</feature>
<dbReference type="InterPro" id="IPR003660">
    <property type="entry name" value="HAMP_dom"/>
</dbReference>
<dbReference type="PANTHER" id="PTHR32089:SF112">
    <property type="entry name" value="LYSOZYME-LIKE PROTEIN-RELATED"/>
    <property type="match status" value="1"/>
</dbReference>
<dbReference type="GO" id="GO:0007165">
    <property type="term" value="P:signal transduction"/>
    <property type="evidence" value="ECO:0007669"/>
    <property type="project" value="UniProtKB-KW"/>
</dbReference>
<evidence type="ECO:0000256" key="2">
    <source>
        <dbReference type="ARBA" id="ARBA00022475"/>
    </source>
</evidence>
<evidence type="ECO:0000256" key="4">
    <source>
        <dbReference type="ARBA" id="ARBA00022692"/>
    </source>
</evidence>
<evidence type="ECO:0000313" key="15">
    <source>
        <dbReference type="Proteomes" id="UP000579281"/>
    </source>
</evidence>
<evidence type="ECO:0000256" key="10">
    <source>
        <dbReference type="SAM" id="Coils"/>
    </source>
</evidence>
<dbReference type="InterPro" id="IPR029151">
    <property type="entry name" value="Sensor-like_sf"/>
</dbReference>
<evidence type="ECO:0000259" key="12">
    <source>
        <dbReference type="PROSITE" id="PS50111"/>
    </source>
</evidence>
<dbReference type="SUPFAM" id="SSF103190">
    <property type="entry name" value="Sensory domain-like"/>
    <property type="match status" value="1"/>
</dbReference>
<name>A0A841L0W9_9FIRM</name>
<protein>
    <submittedName>
        <fullName evidence="14">Methyl-accepting chemotaxis protein</fullName>
    </submittedName>
</protein>
<dbReference type="PANTHER" id="PTHR32089">
    <property type="entry name" value="METHYL-ACCEPTING CHEMOTAXIS PROTEIN MCPB"/>
    <property type="match status" value="1"/>
</dbReference>
<evidence type="ECO:0000256" key="8">
    <source>
        <dbReference type="ARBA" id="ARBA00029447"/>
    </source>
</evidence>
<organism evidence="14 15">
    <name type="scientific">Anaerosolibacter carboniphilus</name>
    <dbReference type="NCBI Taxonomy" id="1417629"/>
    <lineage>
        <taxon>Bacteria</taxon>
        <taxon>Bacillati</taxon>
        <taxon>Bacillota</taxon>
        <taxon>Clostridia</taxon>
        <taxon>Peptostreptococcales</taxon>
        <taxon>Thermotaleaceae</taxon>
        <taxon>Anaerosolibacter</taxon>
    </lineage>
</organism>
<evidence type="ECO:0000256" key="5">
    <source>
        <dbReference type="ARBA" id="ARBA00022989"/>
    </source>
</evidence>
<dbReference type="InterPro" id="IPR004089">
    <property type="entry name" value="MCPsignal_dom"/>
</dbReference>
<evidence type="ECO:0000256" key="3">
    <source>
        <dbReference type="ARBA" id="ARBA00022500"/>
    </source>
</evidence>
<feature type="coiled-coil region" evidence="10">
    <location>
        <begin position="384"/>
        <end position="418"/>
    </location>
</feature>
<dbReference type="InterPro" id="IPR033479">
    <property type="entry name" value="dCache_1"/>
</dbReference>
<dbReference type="Pfam" id="PF00672">
    <property type="entry name" value="HAMP"/>
    <property type="match status" value="1"/>
</dbReference>
<dbReference type="CDD" id="cd12913">
    <property type="entry name" value="PDC1_MCP_like"/>
    <property type="match status" value="1"/>
</dbReference>
<comment type="subcellular location">
    <subcellularLocation>
        <location evidence="1">Cell membrane</location>
        <topology evidence="1">Multi-pass membrane protein</topology>
    </subcellularLocation>
</comment>
<feature type="transmembrane region" description="Helical" evidence="11">
    <location>
        <begin position="6"/>
        <end position="31"/>
    </location>
</feature>
<dbReference type="SMART" id="SM00304">
    <property type="entry name" value="HAMP"/>
    <property type="match status" value="1"/>
</dbReference>
<comment type="similarity">
    <text evidence="8">Belongs to the methyl-accepting chemotaxis (MCP) protein family.</text>
</comment>
<keyword evidence="10" id="KW-0175">Coiled coil</keyword>
<evidence type="ECO:0000256" key="7">
    <source>
        <dbReference type="ARBA" id="ARBA00023224"/>
    </source>
</evidence>
<comment type="caution">
    <text evidence="14">The sequence shown here is derived from an EMBL/GenBank/DDBJ whole genome shotgun (WGS) entry which is preliminary data.</text>
</comment>
<keyword evidence="4 11" id="KW-0812">Transmembrane</keyword>
<dbReference type="RefSeq" id="WP_184310554.1">
    <property type="nucleotide sequence ID" value="NZ_JACHEN010000011.1"/>
</dbReference>
<keyword evidence="2" id="KW-1003">Cell membrane</keyword>
<dbReference type="Gene3D" id="6.10.340.10">
    <property type="match status" value="1"/>
</dbReference>
<dbReference type="CDD" id="cd06225">
    <property type="entry name" value="HAMP"/>
    <property type="match status" value="1"/>
</dbReference>
<dbReference type="PROSITE" id="PS50885">
    <property type="entry name" value="HAMP"/>
    <property type="match status" value="1"/>
</dbReference>
<feature type="domain" description="Methyl-accepting transducer" evidence="12">
    <location>
        <begin position="379"/>
        <end position="650"/>
    </location>
</feature>
<dbReference type="Pfam" id="PF00015">
    <property type="entry name" value="MCPsignal"/>
    <property type="match status" value="1"/>
</dbReference>
<keyword evidence="6 11" id="KW-0472">Membrane</keyword>
<dbReference type="CDD" id="cd11386">
    <property type="entry name" value="MCP_signal"/>
    <property type="match status" value="1"/>
</dbReference>
<dbReference type="EMBL" id="JACHEN010000011">
    <property type="protein sequence ID" value="MBB6216015.1"/>
    <property type="molecule type" value="Genomic_DNA"/>
</dbReference>
<keyword evidence="15" id="KW-1185">Reference proteome</keyword>
<dbReference type="PROSITE" id="PS50111">
    <property type="entry name" value="CHEMOTAXIS_TRANSDUC_2"/>
    <property type="match status" value="1"/>
</dbReference>
<reference evidence="14 15" key="1">
    <citation type="submission" date="2020-08" db="EMBL/GenBank/DDBJ databases">
        <title>Genomic Encyclopedia of Type Strains, Phase IV (KMG-IV): sequencing the most valuable type-strain genomes for metagenomic binning, comparative biology and taxonomic classification.</title>
        <authorList>
            <person name="Goeker M."/>
        </authorList>
    </citation>
    <scope>NUCLEOTIDE SEQUENCE [LARGE SCALE GENOMIC DNA]</scope>
    <source>
        <strain evidence="14 15">DSM 103526</strain>
    </source>
</reference>
<feature type="transmembrane region" description="Helical" evidence="11">
    <location>
        <begin position="281"/>
        <end position="303"/>
    </location>
</feature>
<evidence type="ECO:0000256" key="6">
    <source>
        <dbReference type="ARBA" id="ARBA00023136"/>
    </source>
</evidence>
<keyword evidence="5 11" id="KW-1133">Transmembrane helix</keyword>
<accession>A0A841L0W9</accession>
<dbReference type="GO" id="GO:0005886">
    <property type="term" value="C:plasma membrane"/>
    <property type="evidence" value="ECO:0007669"/>
    <property type="project" value="UniProtKB-SubCell"/>
</dbReference>
<dbReference type="SMART" id="SM00283">
    <property type="entry name" value="MA"/>
    <property type="match status" value="1"/>
</dbReference>
<dbReference type="GO" id="GO:0006935">
    <property type="term" value="P:chemotaxis"/>
    <property type="evidence" value="ECO:0007669"/>
    <property type="project" value="UniProtKB-KW"/>
</dbReference>
<evidence type="ECO:0000256" key="1">
    <source>
        <dbReference type="ARBA" id="ARBA00004651"/>
    </source>
</evidence>
<keyword evidence="3" id="KW-0145">Chemotaxis</keyword>
<dbReference type="Gene3D" id="1.10.287.950">
    <property type="entry name" value="Methyl-accepting chemotaxis protein"/>
    <property type="match status" value="1"/>
</dbReference>
<proteinExistence type="inferred from homology"/>
<dbReference type="AlphaFoldDB" id="A0A841L0W9"/>
<evidence type="ECO:0000256" key="9">
    <source>
        <dbReference type="PROSITE-ProRule" id="PRU00284"/>
    </source>
</evidence>
<evidence type="ECO:0000256" key="11">
    <source>
        <dbReference type="SAM" id="Phobius"/>
    </source>
</evidence>
<dbReference type="Pfam" id="PF02743">
    <property type="entry name" value="dCache_1"/>
    <property type="match status" value="1"/>
</dbReference>
<dbReference type="Proteomes" id="UP000579281">
    <property type="component" value="Unassembled WGS sequence"/>
</dbReference>
<dbReference type="CDD" id="cd12912">
    <property type="entry name" value="PDC2_MCP_like"/>
    <property type="match status" value="1"/>
</dbReference>
<evidence type="ECO:0000259" key="13">
    <source>
        <dbReference type="PROSITE" id="PS50885"/>
    </source>
</evidence>
<keyword evidence="7 9" id="KW-0807">Transducer</keyword>
<sequence>MKSIKIRIIVLVCCISILGLTISGIVGYYLASKNITKESLEKLQMASDKYGESINSWLLAQGKIVEEIGDSIVFHGQYDSSSLLDYLTNRTEANEYSIAVYLGFADNQFVSGDGWIPSEDYKCTERDWYKAAVNHKQLVYTAPYIDATTGQMVITIAKPIMQNDHVIGVLGSDIEVQKIVELIQGAKPFEDSYGFLLDQDKNIMIHPHKDFAPTSEGLVNISKVMDGKFVNILSDSGKIAVPTTDYDGHDRYFSSTVIPSAEWTVGFAIPVAEVEKSMNGLILGFIFALIISQAIALILTFFLGHSITKPIIALTRYAENVAHLDLRNDIDQRHIAMRDETGRLASAFQSIVESLRRISGQILDSAGHVAAASEQLIATSEQSAQASEQMASLAEEVAQNAELQLKEIMSTASAMENISVQIEEVSQNTNGINVLGNQVAKQSNVGKEEMQKVIAQMNRIYRSAEDVGKSLLGITGSSDKMNEITDVIKAIADQTSLLALNASIEAARAGEQGKGFAVVAGEVRKLAEESQKAAQEISELIHENRISIRAANSAMDTSSGDVKKGIEIVKTAEETFSDISLLIEKINQQIESTAVAVEQISLNSNHVVTAAGRIEKISTNVSGQIQSVSAATEEQSASMEEIASSSYSLGELAQGLKDTVKSFKL</sequence>
<evidence type="ECO:0000313" key="14">
    <source>
        <dbReference type="EMBL" id="MBB6216015.1"/>
    </source>
</evidence>
<dbReference type="Gene3D" id="3.30.450.20">
    <property type="entry name" value="PAS domain"/>
    <property type="match status" value="2"/>
</dbReference>
<gene>
    <name evidence="14" type="ORF">HNQ80_002106</name>
</gene>